<protein>
    <submittedName>
        <fullName evidence="1">Uncharacterized protein</fullName>
    </submittedName>
</protein>
<dbReference type="RefSeq" id="WP_108023059.1">
    <property type="nucleotide sequence ID" value="NZ_QBKR01000009.1"/>
</dbReference>
<sequence length="119" mass="13127">MPNYGITLDQAMRIINGLTSRDQIEAEVIGKYAASFDRDAPVDFHIMVDLHEALKQAETKPPRSPLSLFWPREKEGGLIAEQDATASLKALSGVLGEPNNRYMEETEKLNLVDTGGSQP</sequence>
<keyword evidence="2" id="KW-1185">Reference proteome</keyword>
<dbReference type="OrthoDB" id="9877002at2"/>
<dbReference type="EMBL" id="QBKR01000009">
    <property type="protein sequence ID" value="PTX60340.1"/>
    <property type="molecule type" value="Genomic_DNA"/>
</dbReference>
<gene>
    <name evidence="1" type="ORF">C8P63_109105</name>
</gene>
<reference evidence="1 2" key="1">
    <citation type="submission" date="2018-04" db="EMBL/GenBank/DDBJ databases">
        <title>Genomic Encyclopedia of Archaeal and Bacterial Type Strains, Phase II (KMG-II): from individual species to whole genera.</title>
        <authorList>
            <person name="Goeker M."/>
        </authorList>
    </citation>
    <scope>NUCLEOTIDE SEQUENCE [LARGE SCALE GENOMIC DNA]</scope>
    <source>
        <strain evidence="1 2">DSM 45787</strain>
    </source>
</reference>
<name>A0A2T6BW72_9BACL</name>
<organism evidence="1 2">
    <name type="scientific">Melghirimyces profundicolus</name>
    <dbReference type="NCBI Taxonomy" id="1242148"/>
    <lineage>
        <taxon>Bacteria</taxon>
        <taxon>Bacillati</taxon>
        <taxon>Bacillota</taxon>
        <taxon>Bacilli</taxon>
        <taxon>Bacillales</taxon>
        <taxon>Thermoactinomycetaceae</taxon>
        <taxon>Melghirimyces</taxon>
    </lineage>
</organism>
<evidence type="ECO:0000313" key="2">
    <source>
        <dbReference type="Proteomes" id="UP000244240"/>
    </source>
</evidence>
<dbReference type="Proteomes" id="UP000244240">
    <property type="component" value="Unassembled WGS sequence"/>
</dbReference>
<comment type="caution">
    <text evidence="1">The sequence shown here is derived from an EMBL/GenBank/DDBJ whole genome shotgun (WGS) entry which is preliminary data.</text>
</comment>
<dbReference type="AlphaFoldDB" id="A0A2T6BW72"/>
<accession>A0A2T6BW72</accession>
<evidence type="ECO:0000313" key="1">
    <source>
        <dbReference type="EMBL" id="PTX60340.1"/>
    </source>
</evidence>
<proteinExistence type="predicted"/>